<protein>
    <submittedName>
        <fullName evidence="2">11K-like protein</fullName>
    </submittedName>
</protein>
<dbReference type="Gene3D" id="2.170.140.10">
    <property type="entry name" value="Chitin binding domain"/>
    <property type="match status" value="1"/>
</dbReference>
<dbReference type="Pfam" id="PF01607">
    <property type="entry name" value="CBM_14"/>
    <property type="match status" value="1"/>
</dbReference>
<accession>B6VC33</accession>
<feature type="domain" description="Chitin-binding type-2" evidence="1">
    <location>
        <begin position="38"/>
        <end position="95"/>
    </location>
</feature>
<dbReference type="GO" id="GO:0008061">
    <property type="term" value="F:chitin binding"/>
    <property type="evidence" value="ECO:0007669"/>
    <property type="project" value="InterPro"/>
</dbReference>
<dbReference type="InterPro" id="IPR002557">
    <property type="entry name" value="Chitin-bd_dom"/>
</dbReference>
<dbReference type="EMBL" id="FJ362523">
    <property type="protein sequence ID" value="ACJ04630.1"/>
    <property type="molecule type" value="Genomic_DNA"/>
</dbReference>
<reference evidence="2" key="2">
    <citation type="journal article" date="2009" name="J. Microbiol.">
        <title>Characterization of a Baculovirus newly isolated from the tea slug moth, Iragoidae fasciata.</title>
        <authorList>
            <person name="Yang L.R."/>
            <person name="Qiang X."/>
            <person name="Zhang B.Q."/>
            <person name="Tang M.J."/>
            <person name="Zhang C.X."/>
        </authorList>
    </citation>
    <scope>NUCLEOTIDE SEQUENCE</scope>
    <source>
        <strain evidence="2">Hangzhou</strain>
    </source>
</reference>
<organism evidence="2">
    <name type="scientific">Iragoides fasciata nucleopolyhedrovirus</name>
    <dbReference type="NCBI Taxonomy" id="571205"/>
    <lineage>
        <taxon>Viruses</taxon>
        <taxon>Viruses incertae sedis</taxon>
        <taxon>Naldaviricetes</taxon>
        <taxon>Lefavirales</taxon>
        <taxon>Baculoviridae</taxon>
        <taxon>Alphabaculovirus</taxon>
    </lineage>
</organism>
<proteinExistence type="predicted"/>
<dbReference type="CAZy" id="CBM14">
    <property type="family name" value="Carbohydrate-Binding Module Family 14"/>
</dbReference>
<dbReference type="SMART" id="SM00494">
    <property type="entry name" value="ChtBD2"/>
    <property type="match status" value="1"/>
</dbReference>
<dbReference type="GO" id="GO:0005576">
    <property type="term" value="C:extracellular region"/>
    <property type="evidence" value="ECO:0007669"/>
    <property type="project" value="InterPro"/>
</dbReference>
<name>B6VC33_9ABAC</name>
<dbReference type="InterPro" id="IPR036508">
    <property type="entry name" value="Chitin-bd_dom_sf"/>
</dbReference>
<evidence type="ECO:0000259" key="1">
    <source>
        <dbReference type="PROSITE" id="PS50940"/>
    </source>
</evidence>
<dbReference type="SUPFAM" id="SSF57625">
    <property type="entry name" value="Invertebrate chitin-binding proteins"/>
    <property type="match status" value="1"/>
</dbReference>
<dbReference type="PROSITE" id="PS50940">
    <property type="entry name" value="CHIT_BIND_II"/>
    <property type="match status" value="1"/>
</dbReference>
<evidence type="ECO:0000313" key="2">
    <source>
        <dbReference type="EMBL" id="ACJ04630.1"/>
    </source>
</evidence>
<sequence>MNVKLLVTFGLLLLILIVFSITIYFLNLKNIEDDNNLKFICQESSGMFAHPTRCDAFYMCVGFYPIKLFCPIDYEFDETQKLCLPKFISNNKCNANKLN</sequence>
<reference evidence="2" key="1">
    <citation type="submission" date="2008-10" db="EMBL/GenBank/DDBJ databases">
        <authorList>
            <person name="Zhang C.-X."/>
            <person name="Yang L.-R."/>
            <person name="Xiao Q."/>
        </authorList>
    </citation>
    <scope>NUCLEOTIDE SEQUENCE</scope>
    <source>
        <strain evidence="2">Hangzhou</strain>
    </source>
</reference>